<proteinExistence type="predicted"/>
<comment type="caution">
    <text evidence="2">The sequence shown here is derived from an EMBL/GenBank/DDBJ whole genome shotgun (WGS) entry which is preliminary data.</text>
</comment>
<accession>A0AAN7YQ70</accession>
<reference evidence="2" key="1">
    <citation type="submission" date="2023-08" db="EMBL/GenBank/DDBJ databases">
        <title>Black Yeasts Isolated from many extreme environments.</title>
        <authorList>
            <person name="Coleine C."/>
            <person name="Stajich J.E."/>
            <person name="Selbmann L."/>
        </authorList>
    </citation>
    <scope>NUCLEOTIDE SEQUENCE</scope>
    <source>
        <strain evidence="2">CCFEE 5401</strain>
    </source>
</reference>
<dbReference type="AlphaFoldDB" id="A0AAN7YQ70"/>
<evidence type="ECO:0000313" key="3">
    <source>
        <dbReference type="Proteomes" id="UP001310890"/>
    </source>
</evidence>
<protein>
    <submittedName>
        <fullName evidence="2">Uncharacterized protein</fullName>
    </submittedName>
</protein>
<gene>
    <name evidence="2" type="ORF">LTR62_002395</name>
</gene>
<feature type="chain" id="PRO_5042984457" evidence="1">
    <location>
        <begin position="18"/>
        <end position="533"/>
    </location>
</feature>
<dbReference type="Proteomes" id="UP001310890">
    <property type="component" value="Unassembled WGS sequence"/>
</dbReference>
<dbReference type="EMBL" id="JAVRRL010000017">
    <property type="protein sequence ID" value="KAK5114460.1"/>
    <property type="molecule type" value="Genomic_DNA"/>
</dbReference>
<organism evidence="2 3">
    <name type="scientific">Meristemomyces frigidus</name>
    <dbReference type="NCBI Taxonomy" id="1508187"/>
    <lineage>
        <taxon>Eukaryota</taxon>
        <taxon>Fungi</taxon>
        <taxon>Dikarya</taxon>
        <taxon>Ascomycota</taxon>
        <taxon>Pezizomycotina</taxon>
        <taxon>Dothideomycetes</taxon>
        <taxon>Dothideomycetidae</taxon>
        <taxon>Mycosphaerellales</taxon>
        <taxon>Teratosphaeriaceae</taxon>
        <taxon>Meristemomyces</taxon>
    </lineage>
</organism>
<evidence type="ECO:0000313" key="2">
    <source>
        <dbReference type="EMBL" id="KAK5114460.1"/>
    </source>
</evidence>
<evidence type="ECO:0000256" key="1">
    <source>
        <dbReference type="SAM" id="SignalP"/>
    </source>
</evidence>
<sequence length="533" mass="57013">MVYQVALLASCTIGALSQTVTVSQDSTATGFTTSAPTPPHSTAFATVLALGTLTTGLAGSVVSADPCGETTYALTCTDTDLCSGYDLTFYATAGPTDYKITYATSTLGVTGSIAESCSLAGSPLTLAVCAATVSLSANGKNTQSKTTSTLSSAQITYVEWPITAGGSLLAGRTAACTTTAKAAAPTAGLEVYKVLVVPAAAVAVAAAASTWEPALHIIPSPPLLIQILPSDPFYKSITEVEKYKMYGMSGPETRYGNELMTPRSQHMRCWTRQRPRRSVGRNTWMPLDGAAPYGQDLYGQQPLHYGISDDFSQAVPPYAAGSVSTSSPRRHTTTMRGSIPFDRAAEAMYQALQYATKHCKSIQEQFDKEVMHSSIAQWAAPELLGELWTAMLDRTGIDVSNREPSITATPVSSSTTIYRDVVNTVSEGLEGIGACSRASGFGQADRGELKLSPEVFRNTINKLGVTFHGIEEMMKSVRKDRLLMDALVKDFELGMQLLGDIEEVWRARACPVVLGGRDMRREDGYEWRRFGGV</sequence>
<keyword evidence="1" id="KW-0732">Signal</keyword>
<feature type="signal peptide" evidence="1">
    <location>
        <begin position="1"/>
        <end position="17"/>
    </location>
</feature>
<name>A0AAN7YQ70_9PEZI</name>